<feature type="compositionally biased region" description="Pro residues" evidence="1">
    <location>
        <begin position="495"/>
        <end position="506"/>
    </location>
</feature>
<dbReference type="Proteomes" id="UP000013827">
    <property type="component" value="Unassembled WGS sequence"/>
</dbReference>
<dbReference type="PaxDb" id="2903-EOD18163"/>
<dbReference type="AlphaFoldDB" id="A0A0D3J3S8"/>
<dbReference type="CDD" id="cd00063">
    <property type="entry name" value="FN3"/>
    <property type="match status" value="1"/>
</dbReference>
<dbReference type="Gene3D" id="2.60.40.10">
    <property type="entry name" value="Immunoglobulins"/>
    <property type="match status" value="1"/>
</dbReference>
<dbReference type="EnsemblProtists" id="EOD18163">
    <property type="protein sequence ID" value="EOD18163"/>
    <property type="gene ID" value="EMIHUDRAFT_432303"/>
</dbReference>
<sequence>METALNSAATAHALGLVRHGRLTARGAPASLDTLNGDWERCPRSPYVEERPHYVKRGANAKGAAFEMHLFYSHGHWYVTPSATHGGVVLCGARSDSLSPTTVDAKQWHQPTAAGGAAPMPEFEFTCDGPNTEEEPFLMEARHRPAPKPKTTYPSRLLELGRDFFLRGTKRLGARHVVWFKCPATGETYHSAAKPGGSGGRAKPGKRYCHLCNKCFSANNFSHQHLANLHRPGKIDGLRLQQDADGTIRLAWAVPPDNGLRVTHYTLTCSADGGASWHECMESAVPNASIGASLLRDGMGYSFRVAGSLGGGNLNAFAQPSPPAAAAAAPAAQPQLSSSKRKRERRGGGFWSRPPPLPEAFAVAAPVDAPSGTYIAGLPISPAKPLSGDAVRQFVAGTFPVGSPVHAAAVAGVPPSPGFKLSAFESELGFSLADISQCGANEADAPGVPIAHSTLEHTPPAPAASTLVPSPAAAPVAAAAVPTAAPAAAFGAAAPRPRPAPLQPPPRSVLASQSEMSSPMRSPPTAIASPPGGVRAGLSWEPWVMSDHSLMDTGDLERLLASPASPAGRPVYRKAAFGDAPGDECNGLISLEAVPCGGPPSAPPSAPSSYDNLSASPAAVEPSKGANGGADGAACAAERGHERRSRNLSSLLRSVSLAAASAAASTFGAEPVAEAARGSSHVSLGGAKKIKPAPGSARWPWGRRSSSASA</sequence>
<dbReference type="InterPro" id="IPR013087">
    <property type="entry name" value="Znf_C2H2_type"/>
</dbReference>
<protein>
    <recommendedName>
        <fullName evidence="2">Fibronectin type-III domain-containing protein</fullName>
    </recommendedName>
</protein>
<feature type="region of interest" description="Disordered" evidence="1">
    <location>
        <begin position="597"/>
        <end position="640"/>
    </location>
</feature>
<reference evidence="3" key="2">
    <citation type="submission" date="2024-10" db="UniProtKB">
        <authorList>
            <consortium name="EnsemblProtists"/>
        </authorList>
    </citation>
    <scope>IDENTIFICATION</scope>
</reference>
<evidence type="ECO:0000259" key="2">
    <source>
        <dbReference type="PROSITE" id="PS50853"/>
    </source>
</evidence>
<evidence type="ECO:0000313" key="4">
    <source>
        <dbReference type="Proteomes" id="UP000013827"/>
    </source>
</evidence>
<feature type="domain" description="Fibronectin type-III" evidence="2">
    <location>
        <begin position="230"/>
        <end position="330"/>
    </location>
</feature>
<organism evidence="3 4">
    <name type="scientific">Emiliania huxleyi (strain CCMP1516)</name>
    <dbReference type="NCBI Taxonomy" id="280463"/>
    <lineage>
        <taxon>Eukaryota</taxon>
        <taxon>Haptista</taxon>
        <taxon>Haptophyta</taxon>
        <taxon>Prymnesiophyceae</taxon>
        <taxon>Isochrysidales</taxon>
        <taxon>Noelaerhabdaceae</taxon>
        <taxon>Emiliania</taxon>
    </lineage>
</organism>
<dbReference type="SUPFAM" id="SSF49265">
    <property type="entry name" value="Fibronectin type III"/>
    <property type="match status" value="1"/>
</dbReference>
<proteinExistence type="predicted"/>
<feature type="compositionally biased region" description="Polar residues" evidence="1">
    <location>
        <begin position="510"/>
        <end position="519"/>
    </location>
</feature>
<keyword evidence="4" id="KW-1185">Reference proteome</keyword>
<dbReference type="InterPro" id="IPR036116">
    <property type="entry name" value="FN3_sf"/>
</dbReference>
<accession>A0A0D3J3S8</accession>
<dbReference type="PROSITE" id="PS00028">
    <property type="entry name" value="ZINC_FINGER_C2H2_1"/>
    <property type="match status" value="1"/>
</dbReference>
<evidence type="ECO:0000256" key="1">
    <source>
        <dbReference type="SAM" id="MobiDB-lite"/>
    </source>
</evidence>
<feature type="region of interest" description="Disordered" evidence="1">
    <location>
        <begin position="491"/>
        <end position="532"/>
    </location>
</feature>
<dbReference type="InterPro" id="IPR003961">
    <property type="entry name" value="FN3_dom"/>
</dbReference>
<feature type="region of interest" description="Disordered" evidence="1">
    <location>
        <begin position="675"/>
        <end position="709"/>
    </location>
</feature>
<feature type="region of interest" description="Disordered" evidence="1">
    <location>
        <begin position="324"/>
        <end position="353"/>
    </location>
</feature>
<dbReference type="PROSITE" id="PS50853">
    <property type="entry name" value="FN3"/>
    <property type="match status" value="1"/>
</dbReference>
<dbReference type="RefSeq" id="XP_005770592.1">
    <property type="nucleotide sequence ID" value="XM_005770535.1"/>
</dbReference>
<dbReference type="KEGG" id="ehx:EMIHUDRAFT_432303"/>
<reference evidence="4" key="1">
    <citation type="journal article" date="2013" name="Nature">
        <title>Pan genome of the phytoplankton Emiliania underpins its global distribution.</title>
        <authorList>
            <person name="Read B.A."/>
            <person name="Kegel J."/>
            <person name="Klute M.J."/>
            <person name="Kuo A."/>
            <person name="Lefebvre S.C."/>
            <person name="Maumus F."/>
            <person name="Mayer C."/>
            <person name="Miller J."/>
            <person name="Monier A."/>
            <person name="Salamov A."/>
            <person name="Young J."/>
            <person name="Aguilar M."/>
            <person name="Claverie J.M."/>
            <person name="Frickenhaus S."/>
            <person name="Gonzalez K."/>
            <person name="Herman E.K."/>
            <person name="Lin Y.C."/>
            <person name="Napier J."/>
            <person name="Ogata H."/>
            <person name="Sarno A.F."/>
            <person name="Shmutz J."/>
            <person name="Schroeder D."/>
            <person name="de Vargas C."/>
            <person name="Verret F."/>
            <person name="von Dassow P."/>
            <person name="Valentin K."/>
            <person name="Van de Peer Y."/>
            <person name="Wheeler G."/>
            <person name="Dacks J.B."/>
            <person name="Delwiche C.F."/>
            <person name="Dyhrman S.T."/>
            <person name="Glockner G."/>
            <person name="John U."/>
            <person name="Richards T."/>
            <person name="Worden A.Z."/>
            <person name="Zhang X."/>
            <person name="Grigoriev I.V."/>
            <person name="Allen A.E."/>
            <person name="Bidle K."/>
            <person name="Borodovsky M."/>
            <person name="Bowler C."/>
            <person name="Brownlee C."/>
            <person name="Cock J.M."/>
            <person name="Elias M."/>
            <person name="Gladyshev V.N."/>
            <person name="Groth M."/>
            <person name="Guda C."/>
            <person name="Hadaegh A."/>
            <person name="Iglesias-Rodriguez M.D."/>
            <person name="Jenkins J."/>
            <person name="Jones B.M."/>
            <person name="Lawson T."/>
            <person name="Leese F."/>
            <person name="Lindquist E."/>
            <person name="Lobanov A."/>
            <person name="Lomsadze A."/>
            <person name="Malik S.B."/>
            <person name="Marsh M.E."/>
            <person name="Mackinder L."/>
            <person name="Mock T."/>
            <person name="Mueller-Roeber B."/>
            <person name="Pagarete A."/>
            <person name="Parker M."/>
            <person name="Probert I."/>
            <person name="Quesneville H."/>
            <person name="Raines C."/>
            <person name="Rensing S.A."/>
            <person name="Riano-Pachon D.M."/>
            <person name="Richier S."/>
            <person name="Rokitta S."/>
            <person name="Shiraiwa Y."/>
            <person name="Soanes D.M."/>
            <person name="van der Giezen M."/>
            <person name="Wahlund T.M."/>
            <person name="Williams B."/>
            <person name="Wilson W."/>
            <person name="Wolfe G."/>
            <person name="Wurch L.L."/>
        </authorList>
    </citation>
    <scope>NUCLEOTIDE SEQUENCE</scope>
</reference>
<evidence type="ECO:0000313" key="3">
    <source>
        <dbReference type="EnsemblProtists" id="EOD18163"/>
    </source>
</evidence>
<dbReference type="InterPro" id="IPR013783">
    <property type="entry name" value="Ig-like_fold"/>
</dbReference>
<name>A0A0D3J3S8_EMIH1</name>
<dbReference type="GeneID" id="19046164"/>
<dbReference type="HOGENOM" id="CLU_389552_0_0_1"/>
<feature type="compositionally biased region" description="Low complexity" evidence="1">
    <location>
        <begin position="324"/>
        <end position="337"/>
    </location>
</feature>